<dbReference type="AlphaFoldDB" id="A0A3N4ICN5"/>
<keyword evidence="4" id="KW-1185">Reference proteome</keyword>
<feature type="signal peptide" evidence="2">
    <location>
        <begin position="1"/>
        <end position="19"/>
    </location>
</feature>
<organism evidence="3 4">
    <name type="scientific">Ascobolus immersus RN42</name>
    <dbReference type="NCBI Taxonomy" id="1160509"/>
    <lineage>
        <taxon>Eukaryota</taxon>
        <taxon>Fungi</taxon>
        <taxon>Dikarya</taxon>
        <taxon>Ascomycota</taxon>
        <taxon>Pezizomycotina</taxon>
        <taxon>Pezizomycetes</taxon>
        <taxon>Pezizales</taxon>
        <taxon>Ascobolaceae</taxon>
        <taxon>Ascobolus</taxon>
    </lineage>
</organism>
<feature type="compositionally biased region" description="Basic and acidic residues" evidence="1">
    <location>
        <begin position="173"/>
        <end position="186"/>
    </location>
</feature>
<proteinExistence type="predicted"/>
<feature type="compositionally biased region" description="Basic and acidic residues" evidence="1">
    <location>
        <begin position="147"/>
        <end position="165"/>
    </location>
</feature>
<accession>A0A3N4ICN5</accession>
<sequence length="186" mass="21939">MLWVTWLLWLTTHWIPHFADHIQNCNIRYRRIIDQERNYGGGLVALDKYRFNKQLEERKFEANRVMPMNDDTVFYLISNPETGRHLAHSPRTRQEILDTPLARWYDIGDALGRPWWRNHTTNGVPTPFTIEECRRAYAAIHNVKPARTELGERDDRDKVGEESGRNRGVRGIESGRKRDRVGEEEG</sequence>
<evidence type="ECO:0000313" key="3">
    <source>
        <dbReference type="EMBL" id="RPA82428.1"/>
    </source>
</evidence>
<feature type="region of interest" description="Disordered" evidence="1">
    <location>
        <begin position="147"/>
        <end position="186"/>
    </location>
</feature>
<dbReference type="Proteomes" id="UP000275078">
    <property type="component" value="Unassembled WGS sequence"/>
</dbReference>
<dbReference type="EMBL" id="ML119671">
    <property type="protein sequence ID" value="RPA82428.1"/>
    <property type="molecule type" value="Genomic_DNA"/>
</dbReference>
<feature type="chain" id="PRO_5018235513" evidence="2">
    <location>
        <begin position="20"/>
        <end position="186"/>
    </location>
</feature>
<reference evidence="3 4" key="1">
    <citation type="journal article" date="2018" name="Nat. Ecol. Evol.">
        <title>Pezizomycetes genomes reveal the molecular basis of ectomycorrhizal truffle lifestyle.</title>
        <authorList>
            <person name="Murat C."/>
            <person name="Payen T."/>
            <person name="Noel B."/>
            <person name="Kuo A."/>
            <person name="Morin E."/>
            <person name="Chen J."/>
            <person name="Kohler A."/>
            <person name="Krizsan K."/>
            <person name="Balestrini R."/>
            <person name="Da Silva C."/>
            <person name="Montanini B."/>
            <person name="Hainaut M."/>
            <person name="Levati E."/>
            <person name="Barry K.W."/>
            <person name="Belfiori B."/>
            <person name="Cichocki N."/>
            <person name="Clum A."/>
            <person name="Dockter R.B."/>
            <person name="Fauchery L."/>
            <person name="Guy J."/>
            <person name="Iotti M."/>
            <person name="Le Tacon F."/>
            <person name="Lindquist E.A."/>
            <person name="Lipzen A."/>
            <person name="Malagnac F."/>
            <person name="Mello A."/>
            <person name="Molinier V."/>
            <person name="Miyauchi S."/>
            <person name="Poulain J."/>
            <person name="Riccioni C."/>
            <person name="Rubini A."/>
            <person name="Sitrit Y."/>
            <person name="Splivallo R."/>
            <person name="Traeger S."/>
            <person name="Wang M."/>
            <person name="Zifcakova L."/>
            <person name="Wipf D."/>
            <person name="Zambonelli A."/>
            <person name="Paolocci F."/>
            <person name="Nowrousian M."/>
            <person name="Ottonello S."/>
            <person name="Baldrian P."/>
            <person name="Spatafora J.W."/>
            <person name="Henrissat B."/>
            <person name="Nagy L.G."/>
            <person name="Aury J.M."/>
            <person name="Wincker P."/>
            <person name="Grigoriev I.V."/>
            <person name="Bonfante P."/>
            <person name="Martin F.M."/>
        </authorList>
    </citation>
    <scope>NUCLEOTIDE SEQUENCE [LARGE SCALE GENOMIC DNA]</scope>
    <source>
        <strain evidence="3 4">RN42</strain>
    </source>
</reference>
<evidence type="ECO:0000256" key="1">
    <source>
        <dbReference type="SAM" id="MobiDB-lite"/>
    </source>
</evidence>
<evidence type="ECO:0000256" key="2">
    <source>
        <dbReference type="SAM" id="SignalP"/>
    </source>
</evidence>
<gene>
    <name evidence="3" type="ORF">BJ508DRAFT_325427</name>
</gene>
<evidence type="ECO:0000313" key="4">
    <source>
        <dbReference type="Proteomes" id="UP000275078"/>
    </source>
</evidence>
<protein>
    <submittedName>
        <fullName evidence="3">Uncharacterized protein</fullName>
    </submittedName>
</protein>
<name>A0A3N4ICN5_ASCIM</name>
<keyword evidence="2" id="KW-0732">Signal</keyword>